<keyword evidence="1" id="KW-0472">Membrane</keyword>
<feature type="transmembrane region" description="Helical" evidence="1">
    <location>
        <begin position="154"/>
        <end position="176"/>
    </location>
</feature>
<keyword evidence="1" id="KW-1133">Transmembrane helix</keyword>
<dbReference type="PANTHER" id="PTHR31325">
    <property type="entry name" value="OS01G0798800 PROTEIN-RELATED"/>
    <property type="match status" value="1"/>
</dbReference>
<organism evidence="3 4">
    <name type="scientific">Urochloa decumbens</name>
    <dbReference type="NCBI Taxonomy" id="240449"/>
    <lineage>
        <taxon>Eukaryota</taxon>
        <taxon>Viridiplantae</taxon>
        <taxon>Streptophyta</taxon>
        <taxon>Embryophyta</taxon>
        <taxon>Tracheophyta</taxon>
        <taxon>Spermatophyta</taxon>
        <taxon>Magnoliopsida</taxon>
        <taxon>Liliopsida</taxon>
        <taxon>Poales</taxon>
        <taxon>Poaceae</taxon>
        <taxon>PACMAD clade</taxon>
        <taxon>Panicoideae</taxon>
        <taxon>Panicodae</taxon>
        <taxon>Paniceae</taxon>
        <taxon>Melinidinae</taxon>
        <taxon>Urochloa</taxon>
    </lineage>
</organism>
<feature type="transmembrane region" description="Helical" evidence="1">
    <location>
        <begin position="75"/>
        <end position="93"/>
    </location>
</feature>
<dbReference type="Pfam" id="PF04578">
    <property type="entry name" value="DUF594"/>
    <property type="match status" value="1"/>
</dbReference>
<feature type="transmembrane region" description="Helical" evidence="1">
    <location>
        <begin position="45"/>
        <end position="63"/>
    </location>
</feature>
<dbReference type="InterPro" id="IPR025315">
    <property type="entry name" value="DUF4220"/>
</dbReference>
<gene>
    <name evidence="3" type="ORF">URODEC1_LOCUS69901</name>
</gene>
<name>A0ABC9BX25_9POAL</name>
<dbReference type="Proteomes" id="UP001497457">
    <property type="component" value="Chromosome 28b"/>
</dbReference>
<feature type="transmembrane region" description="Helical" evidence="1">
    <location>
        <begin position="122"/>
        <end position="142"/>
    </location>
</feature>
<sequence>MAGRNSTENCSNGALEQLASHITCPDVLLAKFDAKMGWWLWQKNILLMASVVLSGVIVWIDVYGQRYRYQPFTRFIFFGATTLFLPIISWVASADDIYIMNFNQEITFLAECKHGFRYSPTVVIWAFLVHIIMLNTSLVVSVDDREGQNIGPRLQLLVHGVWTFYLGINYLITNIIRGSKDVLFIANVTLPQVTLFGLICAKMVFKYYAFKKAQKSLALGRNPRLIFGYMQQPPLEEASQHCEPTDTTENAPPPLLVMGEEARYVEKQPHGYVLKDDSGKTFHNNIGLVTLDRAWQQLDSVLPSVSRPQQLKDLCLSFALFKLLRCRFARYKFAVNDDSKNISNFFWGLLLKNGEQDRLYRVIVDELSFVHDYYYTSLPISYSKRWLPILGTVISLSSMGYCIWFVLRHIQDSIKMWMYGEVYYQTVCGITCIEERLLGYWLEISYGSSYFEDGPLFLLYIVVMVAEVRDIASFLCSNWTKVGLIYHLLNSASSKWHSVCMQARVARLLRCKCKLVKYWDDEMGQCSVLVLHPRTTLPTLVRCSHCLPHPKRKVKVPAAVKVCIINALRTSRTERLSNGISSLRRWSQSQVGEEGFFWACNSKSASGTMLTWHIATSILEVRYPYQHNQENSSQSTSDHKIAATYLSRYSAYLMTLCPELLPDDDAWSKGLYKAVNEDAKRVLSAYAATAAAPSTPEAKYQQLMELLGANSKHEVLKDGVKLGRQLVEAIDGEETAWDLLANFWSEMILYVAPSDNLKGHSEAIARGGELITLLWALLFHAGIIVRGHGDDDGVAAPSTGVV</sequence>
<feature type="transmembrane region" description="Helical" evidence="1">
    <location>
        <begin position="386"/>
        <end position="407"/>
    </location>
</feature>
<accession>A0ABC9BX25</accession>
<dbReference type="Pfam" id="PF13968">
    <property type="entry name" value="DUF4220"/>
    <property type="match status" value="1"/>
</dbReference>
<proteinExistence type="predicted"/>
<dbReference type="EMBL" id="OZ075138">
    <property type="protein sequence ID" value="CAL5010233.1"/>
    <property type="molecule type" value="Genomic_DNA"/>
</dbReference>
<feature type="transmembrane region" description="Helical" evidence="1">
    <location>
        <begin position="182"/>
        <end position="205"/>
    </location>
</feature>
<evidence type="ECO:0000259" key="2">
    <source>
        <dbReference type="Pfam" id="PF13968"/>
    </source>
</evidence>
<reference evidence="3" key="1">
    <citation type="submission" date="2024-10" db="EMBL/GenBank/DDBJ databases">
        <authorList>
            <person name="Ryan C."/>
        </authorList>
    </citation>
    <scope>NUCLEOTIDE SEQUENCE [LARGE SCALE GENOMIC DNA]</scope>
</reference>
<evidence type="ECO:0000256" key="1">
    <source>
        <dbReference type="SAM" id="Phobius"/>
    </source>
</evidence>
<keyword evidence="1" id="KW-0812">Transmembrane</keyword>
<dbReference type="InterPro" id="IPR007658">
    <property type="entry name" value="DUF594"/>
</dbReference>
<dbReference type="AlphaFoldDB" id="A0ABC9BX25"/>
<evidence type="ECO:0000313" key="4">
    <source>
        <dbReference type="Proteomes" id="UP001497457"/>
    </source>
</evidence>
<feature type="domain" description="DUF4220" evidence="2">
    <location>
        <begin position="120"/>
        <end position="529"/>
    </location>
</feature>
<evidence type="ECO:0000313" key="3">
    <source>
        <dbReference type="EMBL" id="CAL5010233.1"/>
    </source>
</evidence>
<keyword evidence="4" id="KW-1185">Reference proteome</keyword>
<protein>
    <recommendedName>
        <fullName evidence="2">DUF4220 domain-containing protein</fullName>
    </recommendedName>
</protein>